<protein>
    <submittedName>
        <fullName evidence="3">DUF5711 family protein</fullName>
    </submittedName>
</protein>
<comment type="caution">
    <text evidence="3">The sequence shown here is derived from an EMBL/GenBank/DDBJ whole genome shotgun (WGS) entry which is preliminary data.</text>
</comment>
<gene>
    <name evidence="3" type="ORF">WMO37_11125</name>
</gene>
<dbReference type="Pfam" id="PF18975">
    <property type="entry name" value="DUF5711"/>
    <property type="match status" value="1"/>
</dbReference>
<name>A0ABV1H7W2_9FIRM</name>
<dbReference type="InterPro" id="IPR043765">
    <property type="entry name" value="DUF5711"/>
</dbReference>
<evidence type="ECO:0000313" key="3">
    <source>
        <dbReference type="EMBL" id="MEQ2555550.1"/>
    </source>
</evidence>
<reference evidence="3" key="1">
    <citation type="submission" date="2024-03" db="EMBL/GenBank/DDBJ databases">
        <title>Human intestinal bacterial collection.</title>
        <authorList>
            <person name="Pauvert C."/>
            <person name="Hitch T.C.A."/>
            <person name="Clavel T."/>
        </authorList>
    </citation>
    <scope>NUCLEOTIDE SEQUENCE [LARGE SCALE GENOMIC DNA]</scope>
    <source>
        <strain evidence="3">CLA-AA-H89B</strain>
    </source>
</reference>
<keyword evidence="2" id="KW-1133">Transmembrane helix</keyword>
<dbReference type="Proteomes" id="UP001546774">
    <property type="component" value="Unassembled WGS sequence"/>
</dbReference>
<evidence type="ECO:0000313" key="4">
    <source>
        <dbReference type="Proteomes" id="UP001546774"/>
    </source>
</evidence>
<accession>A0ABV1H7W2</accession>
<dbReference type="EMBL" id="JBBMFS010000009">
    <property type="protein sequence ID" value="MEQ2555550.1"/>
    <property type="molecule type" value="Genomic_DNA"/>
</dbReference>
<feature type="region of interest" description="Disordered" evidence="1">
    <location>
        <begin position="1"/>
        <end position="28"/>
    </location>
</feature>
<keyword evidence="2" id="KW-0812">Transmembrane</keyword>
<sequence length="419" mass="46522">MADIISGKSRFNGQEKQTDSGKVIRLRSPEEEKDTLDEQYVKEKIKRHRRNVLVGCLITAAAVFILVLAALFLLDGRTYSQYTVLHSVNRDDTESAKYEAFADGYIRYSNDGAAYYNAKGIAEWNQTFSMQNPHIKVCGEWAAVGDVNGSTIYMFGVQGMVGSVDTSLSISQIEVAKQGIVAAVLEDTTANYINLYNTDGSKIYTVKTTLAGDGYPLDISISEDATKLIASYLYVSGESIKTNVVFYNFSEVGQNETERVVGGFNHYDSTIVGDVEFLNSTTAVAVGEDVLSIYHIKEYPSLTKEIRIDSEIERVFFGNGYIGIVLKNSDSGDIYKLVVYDTSAKEVCETTFNTQYDTIQFDGKSVLMSNASTFAVMNLKGKMLTTQNFDLPIESVLPMGTRGRYIMVNSKYIQDIRLQ</sequence>
<evidence type="ECO:0000256" key="1">
    <source>
        <dbReference type="SAM" id="MobiDB-lite"/>
    </source>
</evidence>
<keyword evidence="2" id="KW-0472">Membrane</keyword>
<feature type="transmembrane region" description="Helical" evidence="2">
    <location>
        <begin position="52"/>
        <end position="74"/>
    </location>
</feature>
<organism evidence="3 4">
    <name type="scientific">Lachnospira intestinalis</name>
    <dbReference type="NCBI Taxonomy" id="3133158"/>
    <lineage>
        <taxon>Bacteria</taxon>
        <taxon>Bacillati</taxon>
        <taxon>Bacillota</taxon>
        <taxon>Clostridia</taxon>
        <taxon>Lachnospirales</taxon>
        <taxon>Lachnospiraceae</taxon>
        <taxon>Lachnospira</taxon>
    </lineage>
</organism>
<dbReference type="SUPFAM" id="SSF50969">
    <property type="entry name" value="YVTN repeat-like/Quinoprotein amine dehydrogenase"/>
    <property type="match status" value="1"/>
</dbReference>
<proteinExistence type="predicted"/>
<evidence type="ECO:0000256" key="2">
    <source>
        <dbReference type="SAM" id="Phobius"/>
    </source>
</evidence>
<dbReference type="InterPro" id="IPR011044">
    <property type="entry name" value="Quino_amine_DH_bsu"/>
</dbReference>
<keyword evidence="4" id="KW-1185">Reference proteome</keyword>